<evidence type="ECO:0000256" key="8">
    <source>
        <dbReference type="ARBA" id="ARBA00023157"/>
    </source>
</evidence>
<dbReference type="Gene3D" id="3.40.50.1820">
    <property type="entry name" value="alpha/beta hydrolase"/>
    <property type="match status" value="1"/>
</dbReference>
<keyword evidence="5 10" id="KW-0732">Signal</keyword>
<evidence type="ECO:0000256" key="7">
    <source>
        <dbReference type="ARBA" id="ARBA00022837"/>
    </source>
</evidence>
<reference evidence="11 12" key="1">
    <citation type="journal article" date="2018" name="IMA Fungus">
        <title>IMA Genome-F 9: Draft genome sequence of Annulohypoxylon stygium, Aspergillus mulundensis, Berkeleyomyces basicola (syn. Thielaviopsis basicola), Ceratocystis smalleyi, two Cercospora beticola strains, Coleophoma cylindrospora, Fusarium fracticaudum, Phialophora cf. hyalina, and Morchella septimelata.</title>
        <authorList>
            <person name="Wingfield B.D."/>
            <person name="Bills G.F."/>
            <person name="Dong Y."/>
            <person name="Huang W."/>
            <person name="Nel W.J."/>
            <person name="Swalarsk-Parry B.S."/>
            <person name="Vaghefi N."/>
            <person name="Wilken P.M."/>
            <person name="An Z."/>
            <person name="de Beer Z.W."/>
            <person name="De Vos L."/>
            <person name="Chen L."/>
            <person name="Duong T.A."/>
            <person name="Gao Y."/>
            <person name="Hammerbacher A."/>
            <person name="Kikkert J.R."/>
            <person name="Li Y."/>
            <person name="Li H."/>
            <person name="Li K."/>
            <person name="Li Q."/>
            <person name="Liu X."/>
            <person name="Ma X."/>
            <person name="Naidoo K."/>
            <person name="Pethybridge S.J."/>
            <person name="Sun J."/>
            <person name="Steenkamp E.T."/>
            <person name="van der Nest M.A."/>
            <person name="van Wyk S."/>
            <person name="Wingfield M.J."/>
            <person name="Xiong C."/>
            <person name="Yue Q."/>
            <person name="Zhang X."/>
        </authorList>
    </citation>
    <scope>NUCLEOTIDE SEQUENCE [LARGE SCALE GENOMIC DNA]</scope>
    <source>
        <strain evidence="11 12">BP5796</strain>
    </source>
</reference>
<keyword evidence="2" id="KW-0719">Serine esterase</keyword>
<feature type="signal peptide" evidence="10">
    <location>
        <begin position="1"/>
        <end position="22"/>
    </location>
</feature>
<gene>
    <name evidence="11" type="ORF">BP5796_10573</name>
</gene>
<sequence>MFSLLRPFGLQTLLATSSLTVAQNLTVADPAAACNALGQSLALENVTVNFAEYLPAGTNLSFSQDYNLSTCGSVSQVVPVDLCRVAMYVATTNRSGISLEGWLPTNWTGRFLMTGNGGLSGCISYEDVAYATSFGFATFGQNNGHNGTRGYAFYQNSDVVEDFVYRGLYTGTVIGKQITNTYYTQSLSTSFYLGCSTGGRQGWKMIQDYPDVFDGVVVGAPALFFPGLTSWSGIFYTILGNSSSDTFVSADLWAAVNNEIMNQCDGIDGAMDGIIEDTLLCNFRPEAMQCAPGVTNSTTCLTSAQVGAVRQVFTDYYGLDGLLVYPKMQPGSELLARYIYYGGTAFQYTADWFRYVVYEDPSWDPASFTRADTKAAIDQNPFNALTWNGDISAFQKHGGKVLHWHGEADYIITSDNSPRYYNHVSQTMGLPSSELDDFYRFFRVSGTGHCQGGAGAHMIGQQATESAATDPQNNILARIITWVEDGNAPETITGTKYVNDDATQGVAFVRNHCKYPLRNVYTGPANYTQPEAWTCI</sequence>
<keyword evidence="3" id="KW-0119">Carbohydrate metabolism</keyword>
<dbReference type="AlphaFoldDB" id="A0A3D8QQT1"/>
<keyword evidence="8" id="KW-1015">Disulfide bond</keyword>
<evidence type="ECO:0000256" key="9">
    <source>
        <dbReference type="ARBA" id="ARBA00034075"/>
    </source>
</evidence>
<proteinExistence type="inferred from homology"/>
<evidence type="ECO:0000256" key="1">
    <source>
        <dbReference type="ARBA" id="ARBA00006249"/>
    </source>
</evidence>
<dbReference type="GO" id="GO:0046872">
    <property type="term" value="F:metal ion binding"/>
    <property type="evidence" value="ECO:0007669"/>
    <property type="project" value="UniProtKB-KW"/>
</dbReference>
<feature type="chain" id="PRO_5017494187" description="Carboxylic ester hydrolase" evidence="10">
    <location>
        <begin position="23"/>
        <end position="536"/>
    </location>
</feature>
<dbReference type="Proteomes" id="UP000256328">
    <property type="component" value="Unassembled WGS sequence"/>
</dbReference>
<comment type="catalytic activity">
    <reaction evidence="9">
        <text>feruloyl-polysaccharide + H2O = ferulate + polysaccharide.</text>
        <dbReference type="EC" id="3.1.1.73"/>
    </reaction>
</comment>
<keyword evidence="6 10" id="KW-0378">Hydrolase</keyword>
<dbReference type="SUPFAM" id="SSF53474">
    <property type="entry name" value="alpha/beta-Hydrolases"/>
    <property type="match status" value="2"/>
</dbReference>
<protein>
    <recommendedName>
        <fullName evidence="10">Carboxylic ester hydrolase</fullName>
        <ecNumber evidence="10">3.1.1.-</ecNumber>
    </recommendedName>
</protein>
<dbReference type="InterPro" id="IPR029058">
    <property type="entry name" value="AB_hydrolase_fold"/>
</dbReference>
<keyword evidence="3" id="KW-0624">Polysaccharide degradation</keyword>
<dbReference type="OrthoDB" id="3039123at2759"/>
<dbReference type="GO" id="GO:0030600">
    <property type="term" value="F:feruloyl esterase activity"/>
    <property type="evidence" value="ECO:0007669"/>
    <property type="project" value="UniProtKB-EC"/>
</dbReference>
<keyword evidence="7" id="KW-0106">Calcium</keyword>
<evidence type="ECO:0000313" key="12">
    <source>
        <dbReference type="Proteomes" id="UP000256328"/>
    </source>
</evidence>
<keyword evidence="12" id="KW-1185">Reference proteome</keyword>
<dbReference type="PANTHER" id="PTHR33938">
    <property type="entry name" value="FERULOYL ESTERASE B-RELATED"/>
    <property type="match status" value="1"/>
</dbReference>
<dbReference type="EC" id="3.1.1.-" evidence="10"/>
<dbReference type="EMBL" id="PDLN01000016">
    <property type="protein sequence ID" value="RDW64071.1"/>
    <property type="molecule type" value="Genomic_DNA"/>
</dbReference>
<evidence type="ECO:0000256" key="4">
    <source>
        <dbReference type="ARBA" id="ARBA00022723"/>
    </source>
</evidence>
<dbReference type="InterPro" id="IPR011118">
    <property type="entry name" value="Tannase/feruloyl_esterase"/>
</dbReference>
<evidence type="ECO:0000256" key="5">
    <source>
        <dbReference type="ARBA" id="ARBA00022729"/>
    </source>
</evidence>
<organism evidence="11 12">
    <name type="scientific">Coleophoma crateriformis</name>
    <dbReference type="NCBI Taxonomy" id="565419"/>
    <lineage>
        <taxon>Eukaryota</taxon>
        <taxon>Fungi</taxon>
        <taxon>Dikarya</taxon>
        <taxon>Ascomycota</taxon>
        <taxon>Pezizomycotina</taxon>
        <taxon>Leotiomycetes</taxon>
        <taxon>Helotiales</taxon>
        <taxon>Dermateaceae</taxon>
        <taxon>Coleophoma</taxon>
    </lineage>
</organism>
<accession>A0A3D8QQT1</accession>
<evidence type="ECO:0000256" key="2">
    <source>
        <dbReference type="ARBA" id="ARBA00022487"/>
    </source>
</evidence>
<dbReference type="GO" id="GO:0045493">
    <property type="term" value="P:xylan catabolic process"/>
    <property type="evidence" value="ECO:0007669"/>
    <property type="project" value="UniProtKB-KW"/>
</dbReference>
<evidence type="ECO:0000256" key="3">
    <source>
        <dbReference type="ARBA" id="ARBA00022651"/>
    </source>
</evidence>
<dbReference type="Pfam" id="PF07519">
    <property type="entry name" value="Tannase"/>
    <property type="match status" value="1"/>
</dbReference>
<evidence type="ECO:0000256" key="10">
    <source>
        <dbReference type="RuleBase" id="RU361238"/>
    </source>
</evidence>
<comment type="similarity">
    <text evidence="1 10">Belongs to the tannase family.</text>
</comment>
<comment type="caution">
    <text evidence="11">The sequence shown here is derived from an EMBL/GenBank/DDBJ whole genome shotgun (WGS) entry which is preliminary data.</text>
</comment>
<evidence type="ECO:0000313" key="11">
    <source>
        <dbReference type="EMBL" id="RDW64071.1"/>
    </source>
</evidence>
<name>A0A3D8QQT1_9HELO</name>
<keyword evidence="4" id="KW-0479">Metal-binding</keyword>
<keyword evidence="3" id="KW-0858">Xylan degradation</keyword>
<dbReference type="PANTHER" id="PTHR33938:SF15">
    <property type="entry name" value="FERULOYL ESTERASE B-RELATED"/>
    <property type="match status" value="1"/>
</dbReference>
<evidence type="ECO:0000256" key="6">
    <source>
        <dbReference type="ARBA" id="ARBA00022801"/>
    </source>
</evidence>